<comment type="subunit">
    <text evidence="2">Monomer. Binds 30S ribosomal subunits, but not 50S ribosomal subunits or 70S ribosomes.</text>
</comment>
<dbReference type="PATRIC" id="fig|1393034.3.peg.1062"/>
<proteinExistence type="inferred from homology"/>
<dbReference type="OrthoDB" id="307788at2"/>
<dbReference type="RefSeq" id="WP_082715655.1">
    <property type="nucleotide sequence ID" value="NZ_KQ959507.1"/>
</dbReference>
<sequence>MKQNQASRRINEQAREKLASILLLEISDPDLAMVTITAVEVSVDRSFMRVFVSCDSSQYERTMAAFDRAKGRIRSLLGRSLAWRVTPQLRFEIDRTTDEAERIAQALEQVPPTLGVPKDEDGYPLDNVDNPAGDGADGFAGGAAEKDAASGLADNSADSVKEDA</sequence>
<evidence type="ECO:0000313" key="4">
    <source>
        <dbReference type="EMBL" id="KXB33864.1"/>
    </source>
</evidence>
<dbReference type="GO" id="GO:0030490">
    <property type="term" value="P:maturation of SSU-rRNA"/>
    <property type="evidence" value="ECO:0007669"/>
    <property type="project" value="UniProtKB-UniRule"/>
</dbReference>
<reference evidence="5" key="1">
    <citation type="submission" date="2016-01" db="EMBL/GenBank/DDBJ databases">
        <authorList>
            <person name="Mitreva M."/>
            <person name="Pepin K.H."/>
            <person name="Mihindukulasuriya K.A."/>
            <person name="Fulton R."/>
            <person name="Fronick C."/>
            <person name="O'Laughlin M."/>
            <person name="Miner T."/>
            <person name="Herter B."/>
            <person name="Rosa B.A."/>
            <person name="Cordes M."/>
            <person name="Tomlinson C."/>
            <person name="Wollam A."/>
            <person name="Palsikar V.B."/>
            <person name="Mardis E.R."/>
            <person name="Wilson R.K."/>
        </authorList>
    </citation>
    <scope>NUCLEOTIDE SEQUENCE [LARGE SCALE GENOMIC DNA]</scope>
    <source>
        <strain evidence="5">DNF00019</strain>
    </source>
</reference>
<evidence type="ECO:0000256" key="3">
    <source>
        <dbReference type="SAM" id="MobiDB-lite"/>
    </source>
</evidence>
<protein>
    <recommendedName>
        <fullName evidence="2">Ribosome-binding factor A</fullName>
    </recommendedName>
</protein>
<dbReference type="SUPFAM" id="SSF89919">
    <property type="entry name" value="Ribosome-binding factor A, RbfA"/>
    <property type="match status" value="1"/>
</dbReference>
<keyword evidence="5" id="KW-1185">Reference proteome</keyword>
<dbReference type="AlphaFoldDB" id="A0A133XSE7"/>
<comment type="caution">
    <text evidence="4">The sequence shown here is derived from an EMBL/GenBank/DDBJ whole genome shotgun (WGS) entry which is preliminary data.</text>
</comment>
<evidence type="ECO:0000313" key="5">
    <source>
        <dbReference type="Proteomes" id="UP000070675"/>
    </source>
</evidence>
<dbReference type="InterPro" id="IPR020053">
    <property type="entry name" value="Ribosome-bd_factorA_CS"/>
</dbReference>
<comment type="similarity">
    <text evidence="2">Belongs to the RbfA family.</text>
</comment>
<organism evidence="4 5">
    <name type="scientific">Atopobium deltae</name>
    <dbReference type="NCBI Taxonomy" id="1393034"/>
    <lineage>
        <taxon>Bacteria</taxon>
        <taxon>Bacillati</taxon>
        <taxon>Actinomycetota</taxon>
        <taxon>Coriobacteriia</taxon>
        <taxon>Coriobacteriales</taxon>
        <taxon>Atopobiaceae</taxon>
        <taxon>Atopobium</taxon>
    </lineage>
</organism>
<keyword evidence="1 2" id="KW-0690">Ribosome biogenesis</keyword>
<dbReference type="PANTHER" id="PTHR33515">
    <property type="entry name" value="RIBOSOME-BINDING FACTOR A, CHLOROPLASTIC-RELATED"/>
    <property type="match status" value="1"/>
</dbReference>
<dbReference type="PANTHER" id="PTHR33515:SF1">
    <property type="entry name" value="RIBOSOME-BINDING FACTOR A, CHLOROPLASTIC-RELATED"/>
    <property type="match status" value="1"/>
</dbReference>
<dbReference type="Pfam" id="PF02033">
    <property type="entry name" value="RBFA"/>
    <property type="match status" value="1"/>
</dbReference>
<evidence type="ECO:0000256" key="1">
    <source>
        <dbReference type="ARBA" id="ARBA00022517"/>
    </source>
</evidence>
<keyword evidence="2" id="KW-0963">Cytoplasm</keyword>
<dbReference type="HAMAP" id="MF_00003">
    <property type="entry name" value="RbfA"/>
    <property type="match status" value="1"/>
</dbReference>
<dbReference type="InterPro" id="IPR000238">
    <property type="entry name" value="RbfA"/>
</dbReference>
<dbReference type="Gene3D" id="3.30.300.20">
    <property type="match status" value="1"/>
</dbReference>
<evidence type="ECO:0000256" key="2">
    <source>
        <dbReference type="HAMAP-Rule" id="MF_00003"/>
    </source>
</evidence>
<dbReference type="PROSITE" id="PS01319">
    <property type="entry name" value="RBFA"/>
    <property type="match status" value="1"/>
</dbReference>
<dbReference type="NCBIfam" id="TIGR00082">
    <property type="entry name" value="rbfA"/>
    <property type="match status" value="1"/>
</dbReference>
<dbReference type="GO" id="GO:0005829">
    <property type="term" value="C:cytosol"/>
    <property type="evidence" value="ECO:0007669"/>
    <property type="project" value="TreeGrafter"/>
</dbReference>
<comment type="subcellular location">
    <subcellularLocation>
        <location evidence="2">Cytoplasm</location>
    </subcellularLocation>
</comment>
<dbReference type="InterPro" id="IPR015946">
    <property type="entry name" value="KH_dom-like_a/b"/>
</dbReference>
<accession>A0A133XSE7</accession>
<dbReference type="InterPro" id="IPR023799">
    <property type="entry name" value="RbfA_dom_sf"/>
</dbReference>
<gene>
    <name evidence="2" type="primary">rbfA</name>
    <name evidence="4" type="ORF">HMPREF3192_01094</name>
</gene>
<name>A0A133XSE7_9ACTN</name>
<dbReference type="EMBL" id="LSCR01000029">
    <property type="protein sequence ID" value="KXB33864.1"/>
    <property type="molecule type" value="Genomic_DNA"/>
</dbReference>
<feature type="region of interest" description="Disordered" evidence="3">
    <location>
        <begin position="111"/>
        <end position="164"/>
    </location>
</feature>
<comment type="function">
    <text evidence="2">One of several proteins that assist in the late maturation steps of the functional core of the 30S ribosomal subunit. Associates with free 30S ribosomal subunits (but not with 30S subunits that are part of 70S ribosomes or polysomes). Required for efficient processing of 16S rRNA. May interact with the 5'-terminal helix region of 16S rRNA.</text>
</comment>
<dbReference type="Proteomes" id="UP000070675">
    <property type="component" value="Unassembled WGS sequence"/>
</dbReference>
<dbReference type="GO" id="GO:0043024">
    <property type="term" value="F:ribosomal small subunit binding"/>
    <property type="evidence" value="ECO:0007669"/>
    <property type="project" value="TreeGrafter"/>
</dbReference>
<dbReference type="STRING" id="1393034.HMPREF3192_01094"/>